<gene>
    <name evidence="3" type="ORF">PIB30_039817</name>
</gene>
<name>A0ABU6QEX8_9FABA</name>
<keyword evidence="1" id="KW-0175">Coiled coil</keyword>
<keyword evidence="2" id="KW-1133">Transmembrane helix</keyword>
<protein>
    <submittedName>
        <fullName evidence="3">Uncharacterized protein</fullName>
    </submittedName>
</protein>
<dbReference type="Proteomes" id="UP001341840">
    <property type="component" value="Unassembled WGS sequence"/>
</dbReference>
<proteinExistence type="predicted"/>
<evidence type="ECO:0000256" key="2">
    <source>
        <dbReference type="SAM" id="Phobius"/>
    </source>
</evidence>
<comment type="caution">
    <text evidence="3">The sequence shown here is derived from an EMBL/GenBank/DDBJ whole genome shotgun (WGS) entry which is preliminary data.</text>
</comment>
<evidence type="ECO:0000313" key="4">
    <source>
        <dbReference type="Proteomes" id="UP001341840"/>
    </source>
</evidence>
<accession>A0ABU6QEX8</accession>
<keyword evidence="2" id="KW-0472">Membrane</keyword>
<dbReference type="EMBL" id="JASCZI010000212">
    <property type="protein sequence ID" value="MED6110098.1"/>
    <property type="molecule type" value="Genomic_DNA"/>
</dbReference>
<keyword evidence="2" id="KW-0812">Transmembrane</keyword>
<organism evidence="3 4">
    <name type="scientific">Stylosanthes scabra</name>
    <dbReference type="NCBI Taxonomy" id="79078"/>
    <lineage>
        <taxon>Eukaryota</taxon>
        <taxon>Viridiplantae</taxon>
        <taxon>Streptophyta</taxon>
        <taxon>Embryophyta</taxon>
        <taxon>Tracheophyta</taxon>
        <taxon>Spermatophyta</taxon>
        <taxon>Magnoliopsida</taxon>
        <taxon>eudicotyledons</taxon>
        <taxon>Gunneridae</taxon>
        <taxon>Pentapetalae</taxon>
        <taxon>rosids</taxon>
        <taxon>fabids</taxon>
        <taxon>Fabales</taxon>
        <taxon>Fabaceae</taxon>
        <taxon>Papilionoideae</taxon>
        <taxon>50 kb inversion clade</taxon>
        <taxon>dalbergioids sensu lato</taxon>
        <taxon>Dalbergieae</taxon>
        <taxon>Pterocarpus clade</taxon>
        <taxon>Stylosanthes</taxon>
    </lineage>
</organism>
<evidence type="ECO:0000256" key="1">
    <source>
        <dbReference type="SAM" id="Coils"/>
    </source>
</evidence>
<feature type="transmembrane region" description="Helical" evidence="2">
    <location>
        <begin position="97"/>
        <end position="115"/>
    </location>
</feature>
<keyword evidence="4" id="KW-1185">Reference proteome</keyword>
<reference evidence="3 4" key="1">
    <citation type="journal article" date="2023" name="Plants (Basel)">
        <title>Bridging the Gap: Combining Genomics and Transcriptomics Approaches to Understand Stylosanthes scabra, an Orphan Legume from the Brazilian Caatinga.</title>
        <authorList>
            <person name="Ferreira-Neto J.R.C."/>
            <person name="da Silva M.D."/>
            <person name="Binneck E."/>
            <person name="de Melo N.F."/>
            <person name="da Silva R.H."/>
            <person name="de Melo A.L.T.M."/>
            <person name="Pandolfi V."/>
            <person name="Bustamante F.O."/>
            <person name="Brasileiro-Vidal A.C."/>
            <person name="Benko-Iseppon A.M."/>
        </authorList>
    </citation>
    <scope>NUCLEOTIDE SEQUENCE [LARGE SCALE GENOMIC DNA]</scope>
    <source>
        <tissue evidence="3">Leaves</tissue>
    </source>
</reference>
<feature type="coiled-coil region" evidence="1">
    <location>
        <begin position="67"/>
        <end position="94"/>
    </location>
</feature>
<evidence type="ECO:0000313" key="3">
    <source>
        <dbReference type="EMBL" id="MED6110098.1"/>
    </source>
</evidence>
<sequence length="124" mass="14298">MASQCSTSRVSRCNHRSSEWNAPFCDHGIGFCLFIWRGSECGLLKWLVEWFQVKEGCGFFDWADVVSEEEDAEKAKLRKKVGNLKLKLKEAEMKMKAVVVGMIECVLLRLLWFYYSATNCMLCP</sequence>